<evidence type="ECO:0000313" key="3">
    <source>
        <dbReference type="Proteomes" id="UP000013996"/>
    </source>
</evidence>
<feature type="compositionally biased region" description="Basic and acidic residues" evidence="1">
    <location>
        <begin position="1"/>
        <end position="16"/>
    </location>
</feature>
<dbReference type="EMBL" id="AOGX02000015">
    <property type="protein sequence ID" value="EOQ89367.1"/>
    <property type="molecule type" value="Genomic_DNA"/>
</dbReference>
<dbReference type="STRING" id="1249483.LEP1GSC202_1502"/>
<accession>A0A5E8HEZ3</accession>
<proteinExistence type="predicted"/>
<name>A0A5E8HEZ3_9LEPT</name>
<reference evidence="2 3" key="1">
    <citation type="submission" date="2013-04" db="EMBL/GenBank/DDBJ databases">
        <authorList>
            <person name="Harkins D.M."/>
            <person name="Durkin A.S."/>
            <person name="Brinkac L.M."/>
            <person name="Haft D.H."/>
            <person name="Selengut J.D."/>
            <person name="Sanka R."/>
            <person name="DePew J."/>
            <person name="Purushe J."/>
            <person name="Hartskeerl R.A."/>
            <person name="Ahmed A."/>
            <person name="van der Linden H."/>
            <person name="Goris M.G.A."/>
            <person name="Vinetz J.M."/>
            <person name="Sutton G.G."/>
            <person name="Nierman W.C."/>
            <person name="Fouts D.E."/>
        </authorList>
    </citation>
    <scope>NUCLEOTIDE SEQUENCE [LARGE SCALE GENOMIC DNA]</scope>
    <source>
        <strain evidence="2 3">Sao Paulo</strain>
    </source>
</reference>
<evidence type="ECO:0000313" key="2">
    <source>
        <dbReference type="EMBL" id="EOQ89367.1"/>
    </source>
</evidence>
<comment type="caution">
    <text evidence="2">The sequence shown here is derived from an EMBL/GenBank/DDBJ whole genome shotgun (WGS) entry which is preliminary data.</text>
</comment>
<organism evidence="2 3">
    <name type="scientific">Leptospira yanagawae serovar Saopaulo str. Sao Paulo = ATCC 700523</name>
    <dbReference type="NCBI Taxonomy" id="1249483"/>
    <lineage>
        <taxon>Bacteria</taxon>
        <taxon>Pseudomonadati</taxon>
        <taxon>Spirochaetota</taxon>
        <taxon>Spirochaetia</taxon>
        <taxon>Leptospirales</taxon>
        <taxon>Leptospiraceae</taxon>
        <taxon>Leptospira</taxon>
    </lineage>
</organism>
<sequence>MIQNRSNHDEPLDTNHSDSFPDSIFWKNPFTGIRTLRTIIVRIVDGLPLQS</sequence>
<dbReference type="AlphaFoldDB" id="A0A5E8HEZ3"/>
<dbReference type="Proteomes" id="UP000013996">
    <property type="component" value="Unassembled WGS sequence"/>
</dbReference>
<protein>
    <submittedName>
        <fullName evidence="2">Uncharacterized protein</fullName>
    </submittedName>
</protein>
<gene>
    <name evidence="2" type="ORF">LEP1GSC202_1502</name>
</gene>
<feature type="region of interest" description="Disordered" evidence="1">
    <location>
        <begin position="1"/>
        <end position="20"/>
    </location>
</feature>
<evidence type="ECO:0000256" key="1">
    <source>
        <dbReference type="SAM" id="MobiDB-lite"/>
    </source>
</evidence>